<feature type="transmembrane region" description="Helical" evidence="10">
    <location>
        <begin position="106"/>
        <end position="125"/>
    </location>
</feature>
<dbReference type="PANTHER" id="PTHR43298:SF2">
    <property type="entry name" value="FMN_FAD EXPORTER YEEO-RELATED"/>
    <property type="match status" value="1"/>
</dbReference>
<dbReference type="RefSeq" id="WP_195801293.1">
    <property type="nucleotide sequence ID" value="NZ_CP061379.1"/>
</dbReference>
<evidence type="ECO:0000256" key="4">
    <source>
        <dbReference type="ARBA" id="ARBA00022475"/>
    </source>
</evidence>
<dbReference type="PANTHER" id="PTHR43298">
    <property type="entry name" value="MULTIDRUG RESISTANCE PROTEIN NORM-RELATED"/>
    <property type="match status" value="1"/>
</dbReference>
<dbReference type="KEGG" id="bcou:IC761_00050"/>
<dbReference type="InterPro" id="IPR048279">
    <property type="entry name" value="MdtK-like"/>
</dbReference>
<name>A0A7S9D5T6_9BRAD</name>
<feature type="transmembrane region" description="Helical" evidence="10">
    <location>
        <begin position="291"/>
        <end position="310"/>
    </location>
</feature>
<dbReference type="PIRSF" id="PIRSF006603">
    <property type="entry name" value="DinF"/>
    <property type="match status" value="1"/>
</dbReference>
<gene>
    <name evidence="11" type="ORF">IC761_00050</name>
</gene>
<feature type="transmembrane region" description="Helical" evidence="10">
    <location>
        <begin position="249"/>
        <end position="271"/>
    </location>
</feature>
<accession>A0A7S9D5T6</accession>
<keyword evidence="3" id="KW-0050">Antiport</keyword>
<evidence type="ECO:0000313" key="11">
    <source>
        <dbReference type="EMBL" id="QPF91732.1"/>
    </source>
</evidence>
<feature type="transmembrane region" description="Helical" evidence="10">
    <location>
        <begin position="367"/>
        <end position="386"/>
    </location>
</feature>
<evidence type="ECO:0000256" key="6">
    <source>
        <dbReference type="ARBA" id="ARBA00022989"/>
    </source>
</evidence>
<comment type="subcellular location">
    <subcellularLocation>
        <location evidence="1">Cell inner membrane</location>
        <topology evidence="1">Multi-pass membrane protein</topology>
    </subcellularLocation>
</comment>
<keyword evidence="2" id="KW-0813">Transport</keyword>
<sequence length="464" mass="48814">MLDTIQPHPQPQAGVPQNHLADELVETLRLAVPMMLTQLGQMAMMTTDLALIGRLGEDAVAAAALAHTVYFVSFTFGLGLVVAVSPLAAQAFGAGDVGRMRRSLRVGLWVSLLISLPMMASPLYGEQILLALGQAPQSARLAQHYLNGLAWGIAPALGFVALRGLMSAMNRPQSPLWITLAAIPANAALVYALIHGLFGLPELGLLGAGLATTLVNLGTFVAALAIVAWRKPFAGYRPLAQLWRIDWPLLRELVVLGAPISFAMLMEYGLFSSAALLMGLISTTALAAHQIALQVTAVLFMVPLGIGMAATVRVGHAVGRNEPAAVRRAGLVAALLGIAFVAALTIAIVLGRYALGRLFFGGSEASAPTVALTATLLLVGATFFIADALQTIMGGALRGLNDTQMTLVFAAIGYWCVGFPIAWMLAFHAHLGAVGVWIGLSIGSFVYAGLLILRFRMLTRRLAG</sequence>
<keyword evidence="7" id="KW-0406">Ion transport</keyword>
<dbReference type="Pfam" id="PF01554">
    <property type="entry name" value="MatE"/>
    <property type="match status" value="2"/>
</dbReference>
<dbReference type="NCBIfam" id="TIGR00797">
    <property type="entry name" value="matE"/>
    <property type="match status" value="1"/>
</dbReference>
<dbReference type="GO" id="GO:0042910">
    <property type="term" value="F:xenobiotic transmembrane transporter activity"/>
    <property type="evidence" value="ECO:0007669"/>
    <property type="project" value="InterPro"/>
</dbReference>
<dbReference type="GO" id="GO:0006811">
    <property type="term" value="P:monoatomic ion transport"/>
    <property type="evidence" value="ECO:0007669"/>
    <property type="project" value="UniProtKB-KW"/>
</dbReference>
<evidence type="ECO:0000256" key="2">
    <source>
        <dbReference type="ARBA" id="ARBA00022448"/>
    </source>
</evidence>
<feature type="transmembrane region" description="Helical" evidence="10">
    <location>
        <begin position="69"/>
        <end position="94"/>
    </location>
</feature>
<feature type="transmembrane region" description="Helical" evidence="10">
    <location>
        <begin position="434"/>
        <end position="453"/>
    </location>
</feature>
<dbReference type="InterPro" id="IPR002528">
    <property type="entry name" value="MATE_fam"/>
</dbReference>
<proteinExistence type="predicted"/>
<keyword evidence="6 10" id="KW-1133">Transmembrane helix</keyword>
<evidence type="ECO:0000256" key="8">
    <source>
        <dbReference type="ARBA" id="ARBA00023136"/>
    </source>
</evidence>
<evidence type="ECO:0000256" key="10">
    <source>
        <dbReference type="SAM" id="Phobius"/>
    </source>
</evidence>
<keyword evidence="4" id="KW-1003">Cell membrane</keyword>
<evidence type="ECO:0000256" key="3">
    <source>
        <dbReference type="ARBA" id="ARBA00022449"/>
    </source>
</evidence>
<feature type="transmembrane region" description="Helical" evidence="10">
    <location>
        <begin position="204"/>
        <end position="229"/>
    </location>
</feature>
<dbReference type="CDD" id="cd13131">
    <property type="entry name" value="MATE_NorM_like"/>
    <property type="match status" value="1"/>
</dbReference>
<dbReference type="Proteomes" id="UP000594621">
    <property type="component" value="Chromosome"/>
</dbReference>
<evidence type="ECO:0000313" key="12">
    <source>
        <dbReference type="Proteomes" id="UP000594621"/>
    </source>
</evidence>
<feature type="transmembrane region" description="Helical" evidence="10">
    <location>
        <begin position="331"/>
        <end position="355"/>
    </location>
</feature>
<dbReference type="EMBL" id="CP061379">
    <property type="protein sequence ID" value="QPF91732.1"/>
    <property type="molecule type" value="Genomic_DNA"/>
</dbReference>
<dbReference type="GO" id="GO:0005886">
    <property type="term" value="C:plasma membrane"/>
    <property type="evidence" value="ECO:0007669"/>
    <property type="project" value="UniProtKB-SubCell"/>
</dbReference>
<evidence type="ECO:0000256" key="7">
    <source>
        <dbReference type="ARBA" id="ARBA00023065"/>
    </source>
</evidence>
<reference evidence="11 12" key="1">
    <citation type="submission" date="2020-09" db="EMBL/GenBank/DDBJ databases">
        <title>Complete genomes of bradyrhizobia occurring on native shrubby legumes in Australia.</title>
        <authorList>
            <person name="Lafay B."/>
        </authorList>
    </citation>
    <scope>NUCLEOTIDE SEQUENCE [LARGE SCALE GENOMIC DNA]</scope>
    <source>
        <strain evidence="11 12">BDV5040</strain>
    </source>
</reference>
<evidence type="ECO:0000256" key="1">
    <source>
        <dbReference type="ARBA" id="ARBA00004429"/>
    </source>
</evidence>
<dbReference type="GO" id="GO:0015297">
    <property type="term" value="F:antiporter activity"/>
    <property type="evidence" value="ECO:0007669"/>
    <property type="project" value="UniProtKB-KW"/>
</dbReference>
<evidence type="ECO:0000256" key="9">
    <source>
        <dbReference type="ARBA" id="ARBA00031636"/>
    </source>
</evidence>
<dbReference type="InterPro" id="IPR050222">
    <property type="entry name" value="MATE_MdtK"/>
</dbReference>
<keyword evidence="5 10" id="KW-0812">Transmembrane</keyword>
<dbReference type="AlphaFoldDB" id="A0A7S9D5T6"/>
<keyword evidence="12" id="KW-1185">Reference proteome</keyword>
<feature type="transmembrane region" description="Helical" evidence="10">
    <location>
        <begin position="177"/>
        <end position="198"/>
    </location>
</feature>
<protein>
    <recommendedName>
        <fullName evidence="9">Multidrug-efflux transporter</fullName>
    </recommendedName>
</protein>
<feature type="transmembrane region" description="Helical" evidence="10">
    <location>
        <begin position="145"/>
        <end position="165"/>
    </location>
</feature>
<keyword evidence="8 10" id="KW-0472">Membrane</keyword>
<feature type="transmembrane region" description="Helical" evidence="10">
    <location>
        <begin position="407"/>
        <end position="428"/>
    </location>
</feature>
<organism evidence="11 12">
    <name type="scientific">Bradyrhizobium commune</name>
    <dbReference type="NCBI Taxonomy" id="83627"/>
    <lineage>
        <taxon>Bacteria</taxon>
        <taxon>Pseudomonadati</taxon>
        <taxon>Pseudomonadota</taxon>
        <taxon>Alphaproteobacteria</taxon>
        <taxon>Hyphomicrobiales</taxon>
        <taxon>Nitrobacteraceae</taxon>
        <taxon>Bradyrhizobium</taxon>
    </lineage>
</organism>
<evidence type="ECO:0000256" key="5">
    <source>
        <dbReference type="ARBA" id="ARBA00022692"/>
    </source>
</evidence>